<dbReference type="OrthoDB" id="1868458at2759"/>
<feature type="domain" description="DUF4057" evidence="2">
    <location>
        <begin position="294"/>
        <end position="388"/>
    </location>
</feature>
<dbReference type="EnsemblPlants" id="Pp3c27_690V3.1">
    <property type="protein sequence ID" value="Pp3c27_690V3.1"/>
    <property type="gene ID" value="Pp3c27_690"/>
</dbReference>
<protein>
    <recommendedName>
        <fullName evidence="2">DUF4057 domain-containing protein</fullName>
    </recommendedName>
</protein>
<sequence>MPQLKGQPGSSGMNPPGGVSTINLSNWSEPPPSRRNMNPPTNNIDSDHNSADSRPSAGLCESNNDRSIHRNQQVYNFAEENDAGLKRRPGYDEKRREMYGSGIFGESCDPSEIGDTGYGGIPTEKTPGGEGQESRSRIQSDAKHKELYGSQQDNNFQESKWRPTSDAKAKELNGSNIFGHSSYDYLPPAGRSSIQSPREHQFPRRGWTNNDYNNSPRGESQGSHYDPDDQLESAKRRSDLESAKQREINVMNEIHNDLTGSGRLNFSSAKARELAGDNIFGPPPTDAGKLPAHLREPAGKKTQLAFKHQEENPDLFAQRKHEMKSAELSGNIFYGRSNPSDEMLPQHHQRSVAKVREMSGSDIFSDDKPRARSTVGGIRKPPGGGSTIMLS</sequence>
<feature type="compositionally biased region" description="Polar residues" evidence="1">
    <location>
        <begin position="149"/>
        <end position="158"/>
    </location>
</feature>
<feature type="compositionally biased region" description="Basic and acidic residues" evidence="1">
    <location>
        <begin position="232"/>
        <end position="242"/>
    </location>
</feature>
<evidence type="ECO:0000313" key="3">
    <source>
        <dbReference type="EMBL" id="PNR26158.1"/>
    </source>
</evidence>
<dbReference type="Pfam" id="PF13266">
    <property type="entry name" value="DUF4057"/>
    <property type="match status" value="2"/>
</dbReference>
<dbReference type="PANTHER" id="PTHR31132:SF13">
    <property type="entry name" value="N-LYSINE METHYLTRANSFERASE"/>
    <property type="match status" value="1"/>
</dbReference>
<feature type="region of interest" description="Disordered" evidence="1">
    <location>
        <begin position="339"/>
        <end position="391"/>
    </location>
</feature>
<evidence type="ECO:0000313" key="5">
    <source>
        <dbReference type="Proteomes" id="UP000006727"/>
    </source>
</evidence>
<organism evidence="3">
    <name type="scientific">Physcomitrium patens</name>
    <name type="common">Spreading-leaved earth moss</name>
    <name type="synonym">Physcomitrella patens</name>
    <dbReference type="NCBI Taxonomy" id="3218"/>
    <lineage>
        <taxon>Eukaryota</taxon>
        <taxon>Viridiplantae</taxon>
        <taxon>Streptophyta</taxon>
        <taxon>Embryophyta</taxon>
        <taxon>Bryophyta</taxon>
        <taxon>Bryophytina</taxon>
        <taxon>Bryopsida</taxon>
        <taxon>Funariidae</taxon>
        <taxon>Funariales</taxon>
        <taxon>Funariaceae</taxon>
        <taxon>Physcomitrium</taxon>
    </lineage>
</organism>
<dbReference type="KEGG" id="ppp:112278313"/>
<evidence type="ECO:0000313" key="4">
    <source>
        <dbReference type="EnsemblPlants" id="Pp3c27_690V3.1"/>
    </source>
</evidence>
<dbReference type="PANTHER" id="PTHR31132">
    <property type="entry name" value="N-LYSINE METHYLTRANSFERASE"/>
    <property type="match status" value="1"/>
</dbReference>
<feature type="compositionally biased region" description="Gly residues" evidence="1">
    <location>
        <begin position="382"/>
        <end position="391"/>
    </location>
</feature>
<reference evidence="3 5" key="2">
    <citation type="journal article" date="2018" name="Plant J.">
        <title>The Physcomitrella patens chromosome-scale assembly reveals moss genome structure and evolution.</title>
        <authorList>
            <person name="Lang D."/>
            <person name="Ullrich K.K."/>
            <person name="Murat F."/>
            <person name="Fuchs J."/>
            <person name="Jenkins J."/>
            <person name="Haas F.B."/>
            <person name="Piednoel M."/>
            <person name="Gundlach H."/>
            <person name="Van Bel M."/>
            <person name="Meyberg R."/>
            <person name="Vives C."/>
            <person name="Morata J."/>
            <person name="Symeonidi A."/>
            <person name="Hiss M."/>
            <person name="Muchero W."/>
            <person name="Kamisugi Y."/>
            <person name="Saleh O."/>
            <person name="Blanc G."/>
            <person name="Decker E.L."/>
            <person name="van Gessel N."/>
            <person name="Grimwood J."/>
            <person name="Hayes R.D."/>
            <person name="Graham S.W."/>
            <person name="Gunter L.E."/>
            <person name="McDaniel S.F."/>
            <person name="Hoernstein S.N.W."/>
            <person name="Larsson A."/>
            <person name="Li F.W."/>
            <person name="Perroud P.F."/>
            <person name="Phillips J."/>
            <person name="Ranjan P."/>
            <person name="Rokshar D.S."/>
            <person name="Rothfels C.J."/>
            <person name="Schneider L."/>
            <person name="Shu S."/>
            <person name="Stevenson D.W."/>
            <person name="Thummler F."/>
            <person name="Tillich M."/>
            <person name="Villarreal Aguilar J.C."/>
            <person name="Widiez T."/>
            <person name="Wong G.K."/>
            <person name="Wymore A."/>
            <person name="Zhang Y."/>
            <person name="Zimmer A.D."/>
            <person name="Quatrano R.S."/>
            <person name="Mayer K.F.X."/>
            <person name="Goodstein D."/>
            <person name="Casacuberta J.M."/>
            <person name="Vandepoele K."/>
            <person name="Reski R."/>
            <person name="Cuming A.C."/>
            <person name="Tuskan G.A."/>
            <person name="Maumus F."/>
            <person name="Salse J."/>
            <person name="Schmutz J."/>
            <person name="Rensing S.A."/>
        </authorList>
    </citation>
    <scope>NUCLEOTIDE SEQUENCE [LARGE SCALE GENOMIC DNA]</scope>
    <source>
        <strain evidence="4 5">cv. Gransden 2004</strain>
    </source>
</reference>
<feature type="compositionally biased region" description="Basic and acidic residues" evidence="1">
    <location>
        <begin position="159"/>
        <end position="171"/>
    </location>
</feature>
<dbReference type="Proteomes" id="UP000006727">
    <property type="component" value="Chromosome 27"/>
</dbReference>
<dbReference type="EnsemblPlants" id="Pp3c27_690V3.2">
    <property type="protein sequence ID" value="Pp3c27_690V3.2"/>
    <property type="gene ID" value="Pp3c27_690"/>
</dbReference>
<reference evidence="4" key="3">
    <citation type="submission" date="2020-12" db="UniProtKB">
        <authorList>
            <consortium name="EnsemblPlants"/>
        </authorList>
    </citation>
    <scope>IDENTIFICATION</scope>
</reference>
<dbReference type="EMBL" id="ABEU02000027">
    <property type="protein sequence ID" value="PNR26158.1"/>
    <property type="molecule type" value="Genomic_DNA"/>
</dbReference>
<reference evidence="3 5" key="1">
    <citation type="journal article" date="2008" name="Science">
        <title>The Physcomitrella genome reveals evolutionary insights into the conquest of land by plants.</title>
        <authorList>
            <person name="Rensing S."/>
            <person name="Lang D."/>
            <person name="Zimmer A."/>
            <person name="Terry A."/>
            <person name="Salamov A."/>
            <person name="Shapiro H."/>
            <person name="Nishiyama T."/>
            <person name="Perroud P.-F."/>
            <person name="Lindquist E."/>
            <person name="Kamisugi Y."/>
            <person name="Tanahashi T."/>
            <person name="Sakakibara K."/>
            <person name="Fujita T."/>
            <person name="Oishi K."/>
            <person name="Shin-I T."/>
            <person name="Kuroki Y."/>
            <person name="Toyoda A."/>
            <person name="Suzuki Y."/>
            <person name="Hashimoto A."/>
            <person name="Yamaguchi K."/>
            <person name="Sugano A."/>
            <person name="Kohara Y."/>
            <person name="Fujiyama A."/>
            <person name="Anterola A."/>
            <person name="Aoki S."/>
            <person name="Ashton N."/>
            <person name="Barbazuk W.B."/>
            <person name="Barker E."/>
            <person name="Bennetzen J."/>
            <person name="Bezanilla M."/>
            <person name="Blankenship R."/>
            <person name="Cho S.H."/>
            <person name="Dutcher S."/>
            <person name="Estelle M."/>
            <person name="Fawcett J.A."/>
            <person name="Gundlach H."/>
            <person name="Hanada K."/>
            <person name="Heyl A."/>
            <person name="Hicks K.A."/>
            <person name="Hugh J."/>
            <person name="Lohr M."/>
            <person name="Mayer K."/>
            <person name="Melkozernov A."/>
            <person name="Murata T."/>
            <person name="Nelson D."/>
            <person name="Pils B."/>
            <person name="Prigge M."/>
            <person name="Reiss B."/>
            <person name="Renner T."/>
            <person name="Rombauts S."/>
            <person name="Rushton P."/>
            <person name="Sanderfoot A."/>
            <person name="Schween G."/>
            <person name="Shiu S.-H."/>
            <person name="Stueber K."/>
            <person name="Theodoulou F.L."/>
            <person name="Tu H."/>
            <person name="Van de Peer Y."/>
            <person name="Verrier P.J."/>
            <person name="Waters E."/>
            <person name="Wood A."/>
            <person name="Yang L."/>
            <person name="Cove D."/>
            <person name="Cuming A."/>
            <person name="Hasebe M."/>
            <person name="Lucas S."/>
            <person name="Mishler D.B."/>
            <person name="Reski R."/>
            <person name="Grigoriev I."/>
            <person name="Quatrano R.S."/>
            <person name="Boore J.L."/>
        </authorList>
    </citation>
    <scope>NUCLEOTIDE SEQUENCE [LARGE SCALE GENOMIC DNA]</scope>
    <source>
        <strain evidence="4 5">cv. Gransden 2004</strain>
    </source>
</reference>
<dbReference type="Gramene" id="Pp3c27_690V3.1">
    <property type="protein sequence ID" value="Pp3c27_690V3.1"/>
    <property type="gene ID" value="Pp3c27_690"/>
</dbReference>
<feature type="compositionally biased region" description="Polar residues" evidence="1">
    <location>
        <begin position="35"/>
        <end position="44"/>
    </location>
</feature>
<feature type="compositionally biased region" description="Polar residues" evidence="1">
    <location>
        <begin position="207"/>
        <end position="223"/>
    </location>
</feature>
<dbReference type="AlphaFoldDB" id="A0A2K1IA56"/>
<dbReference type="Gramene" id="Pp3c27_690V3.2">
    <property type="protein sequence ID" value="Pp3c27_690V3.2"/>
    <property type="gene ID" value="Pp3c27_690"/>
</dbReference>
<dbReference type="RefSeq" id="XP_024367353.1">
    <property type="nucleotide sequence ID" value="XM_024511585.2"/>
</dbReference>
<dbReference type="GeneID" id="112278313"/>
<evidence type="ECO:0000256" key="1">
    <source>
        <dbReference type="SAM" id="MobiDB-lite"/>
    </source>
</evidence>
<feature type="domain" description="DUF4057" evidence="2">
    <location>
        <begin position="132"/>
        <end position="285"/>
    </location>
</feature>
<keyword evidence="5" id="KW-1185">Reference proteome</keyword>
<proteinExistence type="predicted"/>
<dbReference type="RefSeq" id="XP_024367352.1">
    <property type="nucleotide sequence ID" value="XM_024511584.2"/>
</dbReference>
<accession>A0A2K1IA56</accession>
<gene>
    <name evidence="4" type="primary">LOC112278313</name>
    <name evidence="3" type="ORF">PHYPA_030732</name>
</gene>
<feature type="region of interest" description="Disordered" evidence="1">
    <location>
        <begin position="1"/>
        <end position="242"/>
    </location>
</feature>
<feature type="compositionally biased region" description="Basic and acidic residues" evidence="1">
    <location>
        <begin position="132"/>
        <end position="147"/>
    </location>
</feature>
<feature type="compositionally biased region" description="Basic and acidic residues" evidence="1">
    <location>
        <begin position="354"/>
        <end position="370"/>
    </location>
</feature>
<evidence type="ECO:0000259" key="2">
    <source>
        <dbReference type="Pfam" id="PF13266"/>
    </source>
</evidence>
<feature type="compositionally biased region" description="Basic and acidic residues" evidence="1">
    <location>
        <begin position="83"/>
        <end position="98"/>
    </location>
</feature>
<name>A0A2K1IA56_PHYPA</name>
<dbReference type="InterPro" id="IPR025131">
    <property type="entry name" value="DUF4057"/>
</dbReference>